<feature type="region of interest" description="Disordered" evidence="1">
    <location>
        <begin position="1"/>
        <end position="28"/>
    </location>
</feature>
<dbReference type="EMBL" id="CAXAMM010001692">
    <property type="protein sequence ID" value="CAK8993055.1"/>
    <property type="molecule type" value="Genomic_DNA"/>
</dbReference>
<reference evidence="2 4" key="1">
    <citation type="submission" date="2024-02" db="EMBL/GenBank/DDBJ databases">
        <authorList>
            <person name="Chen Y."/>
            <person name="Shah S."/>
            <person name="Dougan E. K."/>
            <person name="Thang M."/>
            <person name="Chan C."/>
        </authorList>
    </citation>
    <scope>NUCLEOTIDE SEQUENCE [LARGE SCALE GENOMIC DNA]</scope>
</reference>
<gene>
    <name evidence="2" type="ORF">SCF082_LOCUS3057</name>
    <name evidence="3" type="ORF">SCF082_LOCUS3333</name>
</gene>
<evidence type="ECO:0000313" key="4">
    <source>
        <dbReference type="Proteomes" id="UP001642464"/>
    </source>
</evidence>
<comment type="caution">
    <text evidence="2">The sequence shown here is derived from an EMBL/GenBank/DDBJ whole genome shotgun (WGS) entry which is preliminary data.</text>
</comment>
<organism evidence="2 4">
    <name type="scientific">Durusdinium trenchii</name>
    <dbReference type="NCBI Taxonomy" id="1381693"/>
    <lineage>
        <taxon>Eukaryota</taxon>
        <taxon>Sar</taxon>
        <taxon>Alveolata</taxon>
        <taxon>Dinophyceae</taxon>
        <taxon>Suessiales</taxon>
        <taxon>Symbiodiniaceae</taxon>
        <taxon>Durusdinium</taxon>
    </lineage>
</organism>
<protein>
    <submittedName>
        <fullName evidence="2">Uncharacterized protein</fullName>
    </submittedName>
</protein>
<dbReference type="EMBL" id="CAXAMM010001547">
    <property type="protein sequence ID" value="CAK8992320.1"/>
    <property type="molecule type" value="Genomic_DNA"/>
</dbReference>
<proteinExistence type="predicted"/>
<evidence type="ECO:0000313" key="3">
    <source>
        <dbReference type="EMBL" id="CAK8993055.1"/>
    </source>
</evidence>
<accession>A0ABP0HQ32</accession>
<dbReference type="Proteomes" id="UP001642464">
    <property type="component" value="Unassembled WGS sequence"/>
</dbReference>
<sequence length="127" mass="14080">MADPGVRISANSRASEARPQNFRGKGCRGKAGRCLWRFLQQPESRNTLYLKIYTRVPQVMCREAQTDLGAQTECEELGPQAGQEKRKANLRFAENRDVDGQLVVPKASACVPQSAGLGWSSTFRSVH</sequence>
<keyword evidence="4" id="KW-1185">Reference proteome</keyword>
<evidence type="ECO:0000313" key="2">
    <source>
        <dbReference type="EMBL" id="CAK8992320.1"/>
    </source>
</evidence>
<name>A0ABP0HQ32_9DINO</name>
<evidence type="ECO:0000256" key="1">
    <source>
        <dbReference type="SAM" id="MobiDB-lite"/>
    </source>
</evidence>